<evidence type="ECO:0000256" key="7">
    <source>
        <dbReference type="ARBA" id="ARBA00046432"/>
    </source>
</evidence>
<keyword evidence="4" id="KW-0648">Protein biosynthesis</keyword>
<dbReference type="PANTHER" id="PTHR45887:SF1">
    <property type="entry name" value="TRANSLATION INITIATION FACTOR EIF-2B SUBUNIT EPSILON"/>
    <property type="match status" value="1"/>
</dbReference>
<evidence type="ECO:0000256" key="6">
    <source>
        <dbReference type="ARBA" id="ARBA00044345"/>
    </source>
</evidence>
<keyword evidence="11" id="KW-1185">Reference proteome</keyword>
<evidence type="ECO:0000256" key="5">
    <source>
        <dbReference type="ARBA" id="ARBA00044144"/>
    </source>
</evidence>
<dbReference type="Pfam" id="PF00483">
    <property type="entry name" value="NTP_transferase"/>
    <property type="match status" value="1"/>
</dbReference>
<dbReference type="InterPro" id="IPR005835">
    <property type="entry name" value="NTP_transferase_dom"/>
</dbReference>
<dbReference type="RefSeq" id="XP_018983634.1">
    <property type="nucleotide sequence ID" value="XM_019129635.1"/>
</dbReference>
<sequence>MPPKAKKQKEILQDERLQAIVLTDSFESRFMPLTAVTPRCLLPLANVPLIEYTLEFLANAGVNEVYLMCCNHADQVQEYIDRSKWSDVGSPFKIATIMSLESRSVGDAMRDVDNRGLITGDFILVTGDVVTNMKFDGALEFHKAKKAQDRNHIATMVLTQASPFHRARSKDDSACFILDTTNNRCLYYQDIPNYYLHDKKTKRKKRGNKAITIDPELLEDVDEFAIRNDLIDCRVDICTPHVPQIFQDNFDYQYLRKDFLKGVLSSDLLKKTIYAYITESDYAARVCNWQTYHAISQDIMARWCFPVCPDLSVVDEDDEMTYESRHIYKGSNVVLAQGCKIDGCTMIGSISSVGDGSRVGKSVIGKNVTIGKNVVIENSYVWDNAVIGDNVQLKYSVVANGAQILSGAVLNRDAVVGYNVTVGRNMTLKPNTRISAQRVKYNSGLSDNEDEEDDSLRDEAYVGEEGVGFAYKSDSESDSDTSSDDEDYSDHQFHIMDLKFDSLELSDDESIISATASKKKSRRQSSTMYETDFDEDDEEEENFEKEAIATVERAMENNHDLDTALLELNTLRMSMNVTYHEVRHATSSALLTRINHFVATQTLAVVPAVKKVLDQWGPLYRRQVFEKDEQVDLLNIFQILCSQEDVEPNGASFFFNIVQRLYDMDICEEENILKWWHQNEKAYEGDVKLVQLSAGVKKFVEWLENAEEESEEESD</sequence>
<dbReference type="GO" id="GO:0006446">
    <property type="term" value="P:regulation of translational initiation"/>
    <property type="evidence" value="ECO:0007669"/>
    <property type="project" value="EnsemblFungi"/>
</dbReference>
<accession>A0A1E3QKS9</accession>
<evidence type="ECO:0000256" key="3">
    <source>
        <dbReference type="ARBA" id="ARBA00022490"/>
    </source>
</evidence>
<evidence type="ECO:0000313" key="10">
    <source>
        <dbReference type="EMBL" id="ODQ78306.1"/>
    </source>
</evidence>
<keyword evidence="3" id="KW-0963">Cytoplasm</keyword>
<feature type="region of interest" description="Disordered" evidence="8">
    <location>
        <begin position="467"/>
        <end position="488"/>
    </location>
</feature>
<dbReference type="InterPro" id="IPR003307">
    <property type="entry name" value="W2_domain"/>
</dbReference>
<dbReference type="CDD" id="cd04197">
    <property type="entry name" value="eIF-2B_epsilon_N"/>
    <property type="match status" value="1"/>
</dbReference>
<reference evidence="11" key="1">
    <citation type="submission" date="2016-05" db="EMBL/GenBank/DDBJ databases">
        <title>Comparative genomics of biotechnologically important yeasts.</title>
        <authorList>
            <consortium name="DOE Joint Genome Institute"/>
            <person name="Riley R."/>
            <person name="Haridas S."/>
            <person name="Wolfe K.H."/>
            <person name="Lopes M.R."/>
            <person name="Hittinger C.T."/>
            <person name="Goker M."/>
            <person name="Salamov A."/>
            <person name="Wisecaver J."/>
            <person name="Long T.M."/>
            <person name="Aerts A.L."/>
            <person name="Barry K."/>
            <person name="Choi C."/>
            <person name="Clum A."/>
            <person name="Coughlan A.Y."/>
            <person name="Deshpande S."/>
            <person name="Douglass A.P."/>
            <person name="Hanson S.J."/>
            <person name="Klenk H.-P."/>
            <person name="Labutti K."/>
            <person name="Lapidus A."/>
            <person name="Lindquist E."/>
            <person name="Lipzen A."/>
            <person name="Meier-Kolthoff J.P."/>
            <person name="Ohm R.A."/>
            <person name="Otillar R.P."/>
            <person name="Pangilinan J."/>
            <person name="Peng Y."/>
            <person name="Rokas A."/>
            <person name="Rosa C.A."/>
            <person name="Scheuner C."/>
            <person name="Sibirny A.A."/>
            <person name="Slot J.C."/>
            <person name="Stielow J.B."/>
            <person name="Sun H."/>
            <person name="Kurtzman C.P."/>
            <person name="Blackwell M."/>
            <person name="Grigoriev I.V."/>
            <person name="Jeffries T.W."/>
        </authorList>
    </citation>
    <scope>NUCLEOTIDE SEQUENCE [LARGE SCALE GENOMIC DNA]</scope>
    <source>
        <strain evidence="11">NRRL Y-12698</strain>
    </source>
</reference>
<dbReference type="Proteomes" id="UP000094336">
    <property type="component" value="Unassembled WGS sequence"/>
</dbReference>
<dbReference type="SUPFAM" id="SSF53448">
    <property type="entry name" value="Nucleotide-diphospho-sugar transferases"/>
    <property type="match status" value="1"/>
</dbReference>
<dbReference type="GeneID" id="30147488"/>
<dbReference type="FunFam" id="3.90.550.10:FF:000066">
    <property type="entry name" value="Translation initiation factor eIF-2B subunit epsilon"/>
    <property type="match status" value="1"/>
</dbReference>
<evidence type="ECO:0000259" key="9">
    <source>
        <dbReference type="PROSITE" id="PS51363"/>
    </source>
</evidence>
<dbReference type="Gene3D" id="1.25.40.180">
    <property type="match status" value="1"/>
</dbReference>
<dbReference type="GO" id="GO:0005829">
    <property type="term" value="C:cytosol"/>
    <property type="evidence" value="ECO:0007669"/>
    <property type="project" value="UniProtKB-SubCell"/>
</dbReference>
<dbReference type="GO" id="GO:0031369">
    <property type="term" value="F:translation initiation factor binding"/>
    <property type="evidence" value="ECO:0007669"/>
    <property type="project" value="InterPro"/>
</dbReference>
<dbReference type="Pfam" id="PF02020">
    <property type="entry name" value="W2"/>
    <property type="match status" value="1"/>
</dbReference>
<dbReference type="AlphaFoldDB" id="A0A1E3QKS9"/>
<dbReference type="EMBL" id="KV454436">
    <property type="protein sequence ID" value="ODQ78306.1"/>
    <property type="molecule type" value="Genomic_DNA"/>
</dbReference>
<evidence type="ECO:0000313" key="11">
    <source>
        <dbReference type="Proteomes" id="UP000094336"/>
    </source>
</evidence>
<dbReference type="Gene3D" id="2.160.10.10">
    <property type="entry name" value="Hexapeptide repeat proteins"/>
    <property type="match status" value="1"/>
</dbReference>
<name>A0A1E3QKS9_9ASCO</name>
<comment type="subcellular location">
    <subcellularLocation>
        <location evidence="1">Cytoplasm</location>
        <location evidence="1">Cytosol</location>
    </subcellularLocation>
</comment>
<evidence type="ECO:0000256" key="8">
    <source>
        <dbReference type="SAM" id="MobiDB-lite"/>
    </source>
</evidence>
<feature type="compositionally biased region" description="Acidic residues" evidence="8">
    <location>
        <begin position="476"/>
        <end position="488"/>
    </location>
</feature>
<feature type="compositionally biased region" description="Acidic residues" evidence="8">
    <location>
        <begin position="531"/>
        <end position="540"/>
    </location>
</feature>
<dbReference type="GO" id="GO:0005851">
    <property type="term" value="C:eukaryotic translation initiation factor 2B complex"/>
    <property type="evidence" value="ECO:0007669"/>
    <property type="project" value="EnsemblFungi"/>
</dbReference>
<dbReference type="PANTHER" id="PTHR45887">
    <property type="entry name" value="TRANSLATION INITIATION FACTOR EIF-2B SUBUNIT EPSILON"/>
    <property type="match status" value="1"/>
</dbReference>
<dbReference type="InterPro" id="IPR044123">
    <property type="entry name" value="W2_eIF2B_epsilon"/>
</dbReference>
<comment type="similarity">
    <text evidence="2">Belongs to the eIF-2B gamma/epsilon subunits family.</text>
</comment>
<dbReference type="FunFam" id="1.25.40.180:FF:000022">
    <property type="entry name" value="Translation initiation factor eIF-2B epsilon subunit"/>
    <property type="match status" value="1"/>
</dbReference>
<dbReference type="InterPro" id="IPR056764">
    <property type="entry name" value="LbH_EIF2B3/5"/>
</dbReference>
<feature type="region of interest" description="Disordered" evidence="8">
    <location>
        <begin position="515"/>
        <end position="540"/>
    </location>
</feature>
<dbReference type="GO" id="GO:0002183">
    <property type="term" value="P:cytoplasmic translational initiation"/>
    <property type="evidence" value="ECO:0007669"/>
    <property type="project" value="EnsemblFungi"/>
</dbReference>
<dbReference type="InterPro" id="IPR051956">
    <property type="entry name" value="eIF2B_epsilon"/>
</dbReference>
<dbReference type="InterPro" id="IPR029044">
    <property type="entry name" value="Nucleotide-diphossugar_trans"/>
</dbReference>
<protein>
    <recommendedName>
        <fullName evidence="5">Translation initiation factor eIF2B subunit epsilon</fullName>
    </recommendedName>
    <alternativeName>
        <fullName evidence="6">eIF2B GDP-GTP exchange factor subunit epsilon</fullName>
    </alternativeName>
</protein>
<evidence type="ECO:0000256" key="4">
    <source>
        <dbReference type="ARBA" id="ARBA00022540"/>
    </source>
</evidence>
<keyword evidence="4" id="KW-0396">Initiation factor</keyword>
<dbReference type="Gene3D" id="3.90.550.10">
    <property type="entry name" value="Spore Coat Polysaccharide Biosynthesis Protein SpsA, Chain A"/>
    <property type="match status" value="1"/>
</dbReference>
<dbReference type="OrthoDB" id="424572at2759"/>
<dbReference type="GO" id="GO:0003743">
    <property type="term" value="F:translation initiation factor activity"/>
    <property type="evidence" value="ECO:0007669"/>
    <property type="project" value="EnsemblFungi"/>
</dbReference>
<comment type="subunit">
    <text evidence="7">Component of the translation initiation factor 2B (eIF2B) complex which is a heterodecamer of two sets of five different subunits: alpha, beta, gamma, delta and epsilon. Subunits alpha, beta and delta comprise a regulatory subcomplex and subunits epsilon and gamma comprise a catalytic subcomplex. Within the complex, the hexameric regulatory complex resides at the center, with the two heterodimeric catalytic subcomplexes bound on opposite sides.</text>
</comment>
<dbReference type="Pfam" id="PF25084">
    <property type="entry name" value="LbH_EIF2B"/>
    <property type="match status" value="1"/>
</dbReference>
<dbReference type="PROSITE" id="PS51363">
    <property type="entry name" value="W2"/>
    <property type="match status" value="1"/>
</dbReference>
<gene>
    <name evidence="10" type="ORF">BABINDRAFT_162953</name>
</gene>
<dbReference type="InterPro" id="IPR016024">
    <property type="entry name" value="ARM-type_fold"/>
</dbReference>
<dbReference type="GO" id="GO:0005085">
    <property type="term" value="F:guanyl-nucleotide exchange factor activity"/>
    <property type="evidence" value="ECO:0007669"/>
    <property type="project" value="EnsemblFungi"/>
</dbReference>
<dbReference type="InterPro" id="IPR035543">
    <property type="entry name" value="eIF-2B_epsilon_N"/>
</dbReference>
<dbReference type="SMART" id="SM00515">
    <property type="entry name" value="eIF5C"/>
    <property type="match status" value="1"/>
</dbReference>
<proteinExistence type="inferred from homology"/>
<dbReference type="CDD" id="cd11558">
    <property type="entry name" value="W2_eIF2B_epsilon"/>
    <property type="match status" value="1"/>
</dbReference>
<evidence type="ECO:0000256" key="1">
    <source>
        <dbReference type="ARBA" id="ARBA00004514"/>
    </source>
</evidence>
<feature type="domain" description="W2" evidence="9">
    <location>
        <begin position="537"/>
        <end position="713"/>
    </location>
</feature>
<evidence type="ECO:0000256" key="2">
    <source>
        <dbReference type="ARBA" id="ARBA00007878"/>
    </source>
</evidence>
<organism evidence="10 11">
    <name type="scientific">Babjeviella inositovora NRRL Y-12698</name>
    <dbReference type="NCBI Taxonomy" id="984486"/>
    <lineage>
        <taxon>Eukaryota</taxon>
        <taxon>Fungi</taxon>
        <taxon>Dikarya</taxon>
        <taxon>Ascomycota</taxon>
        <taxon>Saccharomycotina</taxon>
        <taxon>Pichiomycetes</taxon>
        <taxon>Serinales incertae sedis</taxon>
        <taxon>Babjeviella</taxon>
    </lineage>
</organism>
<dbReference type="SUPFAM" id="SSF48371">
    <property type="entry name" value="ARM repeat"/>
    <property type="match status" value="1"/>
</dbReference>
<dbReference type="STRING" id="984486.A0A1E3QKS9"/>